<sequence>MISTILLCILGFNLLVLCILIPYFGLVVLAILTVLFTIFLIIYLIQFFINLLIDLISWIYNTIVWLRWKWKTRGEVEGKKEERDWNGKKVKVRKLGKKKKVSWSHGMEELDQDGRRWTKVYEHEGEQESPLF</sequence>
<gene>
    <name evidence="2" type="ORF">PAC_03213</name>
</gene>
<keyword evidence="1" id="KW-1133">Transmembrane helix</keyword>
<name>A0A1L7WKP5_9HELO</name>
<reference evidence="2 3" key="1">
    <citation type="submission" date="2016-03" db="EMBL/GenBank/DDBJ databases">
        <authorList>
            <person name="Ploux O."/>
        </authorList>
    </citation>
    <scope>NUCLEOTIDE SEQUENCE [LARGE SCALE GENOMIC DNA]</scope>
    <source>
        <strain evidence="2 3">UAMH 11012</strain>
    </source>
</reference>
<evidence type="ECO:0000313" key="2">
    <source>
        <dbReference type="EMBL" id="CZR53335.1"/>
    </source>
</evidence>
<keyword evidence="3" id="KW-1185">Reference proteome</keyword>
<dbReference type="EMBL" id="FJOG01000003">
    <property type="protein sequence ID" value="CZR53335.1"/>
    <property type="molecule type" value="Genomic_DNA"/>
</dbReference>
<organism evidence="2 3">
    <name type="scientific">Phialocephala subalpina</name>
    <dbReference type="NCBI Taxonomy" id="576137"/>
    <lineage>
        <taxon>Eukaryota</taxon>
        <taxon>Fungi</taxon>
        <taxon>Dikarya</taxon>
        <taxon>Ascomycota</taxon>
        <taxon>Pezizomycotina</taxon>
        <taxon>Leotiomycetes</taxon>
        <taxon>Helotiales</taxon>
        <taxon>Mollisiaceae</taxon>
        <taxon>Phialocephala</taxon>
        <taxon>Phialocephala fortinii species complex</taxon>
    </lineage>
</organism>
<keyword evidence="1" id="KW-0812">Transmembrane</keyword>
<protein>
    <submittedName>
        <fullName evidence="2">Uncharacterized protein</fullName>
    </submittedName>
</protein>
<keyword evidence="1" id="KW-0472">Membrane</keyword>
<accession>A0A1L7WKP5</accession>
<evidence type="ECO:0000256" key="1">
    <source>
        <dbReference type="SAM" id="Phobius"/>
    </source>
</evidence>
<dbReference type="AlphaFoldDB" id="A0A1L7WKP5"/>
<proteinExistence type="predicted"/>
<evidence type="ECO:0000313" key="3">
    <source>
        <dbReference type="Proteomes" id="UP000184330"/>
    </source>
</evidence>
<feature type="transmembrane region" description="Helical" evidence="1">
    <location>
        <begin position="7"/>
        <end position="32"/>
    </location>
</feature>
<feature type="transmembrane region" description="Helical" evidence="1">
    <location>
        <begin position="38"/>
        <end position="60"/>
    </location>
</feature>
<dbReference type="Proteomes" id="UP000184330">
    <property type="component" value="Unassembled WGS sequence"/>
</dbReference>
<dbReference type="OrthoDB" id="10451247at2759"/>